<dbReference type="Gene3D" id="1.20.120.530">
    <property type="entry name" value="GntR ligand-binding domain-like"/>
    <property type="match status" value="1"/>
</dbReference>
<protein>
    <submittedName>
        <fullName evidence="5">GntR family transcriptional regulator</fullName>
    </submittedName>
</protein>
<dbReference type="PANTHER" id="PTHR43537">
    <property type="entry name" value="TRANSCRIPTIONAL REGULATOR, GNTR FAMILY"/>
    <property type="match status" value="1"/>
</dbReference>
<dbReference type="InterPro" id="IPR011711">
    <property type="entry name" value="GntR_C"/>
</dbReference>
<evidence type="ECO:0000256" key="3">
    <source>
        <dbReference type="ARBA" id="ARBA00023163"/>
    </source>
</evidence>
<dbReference type="Proteomes" id="UP000094053">
    <property type="component" value="Unassembled WGS sequence"/>
</dbReference>
<reference evidence="6" key="1">
    <citation type="submission" date="2016-09" db="EMBL/GenBank/DDBJ databases">
        <authorList>
            <person name="Greninger A.L."/>
            <person name="Jerome K.R."/>
            <person name="Mcnair B."/>
            <person name="Wallis C."/>
            <person name="Fang F."/>
        </authorList>
    </citation>
    <scope>NUCLEOTIDE SEQUENCE [LARGE SCALE GENOMIC DNA]</scope>
    <source>
        <strain evidence="6">M6</strain>
    </source>
</reference>
<dbReference type="PRINTS" id="PR00035">
    <property type="entry name" value="HTHGNTR"/>
</dbReference>
<evidence type="ECO:0000259" key="4">
    <source>
        <dbReference type="PROSITE" id="PS50949"/>
    </source>
</evidence>
<dbReference type="PROSITE" id="PS50949">
    <property type="entry name" value="HTH_GNTR"/>
    <property type="match status" value="1"/>
</dbReference>
<evidence type="ECO:0000313" key="5">
    <source>
        <dbReference type="EMBL" id="ODQ87974.1"/>
    </source>
</evidence>
<keyword evidence="2" id="KW-0238">DNA-binding</keyword>
<dbReference type="CDD" id="cd07377">
    <property type="entry name" value="WHTH_GntR"/>
    <property type="match status" value="1"/>
</dbReference>
<dbReference type="InterPro" id="IPR000524">
    <property type="entry name" value="Tscrpt_reg_HTH_GntR"/>
</dbReference>
<dbReference type="AlphaFoldDB" id="A0A1E3RDR3"/>
<comment type="caution">
    <text evidence="5">The sequence shown here is derived from an EMBL/GenBank/DDBJ whole genome shotgun (WGS) entry which is preliminary data.</text>
</comment>
<dbReference type="SUPFAM" id="SSF48008">
    <property type="entry name" value="GntR ligand-binding domain-like"/>
    <property type="match status" value="1"/>
</dbReference>
<sequence>MTVPKASALIAADLRRRVVTGELAPGEQLPSETALMAEFGVSRPTLREAFRILEGESILTVVRGPRGGARVLEPDGSTAARYTGTLLQYQGTPLSDVYRARTELEVSAVGMLAAARAKGPVRALELLAGEGDGLIDDEAAFAAYSLRFHIGVVENAGCTTLAVLGRMLFDILDTHNAQFIAAHPPGFERVANEKAQAAYRKLAKLLLDRDGAAAQRHWRRHLEAVQEFMVGQSDTALVEVLS</sequence>
<evidence type="ECO:0000313" key="6">
    <source>
        <dbReference type="Proteomes" id="UP000094053"/>
    </source>
</evidence>
<evidence type="ECO:0000256" key="2">
    <source>
        <dbReference type="ARBA" id="ARBA00023125"/>
    </source>
</evidence>
<proteinExistence type="predicted"/>
<keyword evidence="3" id="KW-0804">Transcription</keyword>
<dbReference type="EMBL" id="MIHA01000018">
    <property type="protein sequence ID" value="ODQ87974.1"/>
    <property type="molecule type" value="Genomic_DNA"/>
</dbReference>
<dbReference type="OrthoDB" id="120836at2"/>
<gene>
    <name evidence="5" type="ORF">BHQ18_21735</name>
</gene>
<dbReference type="SMART" id="SM00895">
    <property type="entry name" value="FCD"/>
    <property type="match status" value="1"/>
</dbReference>
<dbReference type="SMART" id="SM00345">
    <property type="entry name" value="HTH_GNTR"/>
    <property type="match status" value="1"/>
</dbReference>
<keyword evidence="1" id="KW-0805">Transcription regulation</keyword>
<keyword evidence="6" id="KW-1185">Reference proteome</keyword>
<dbReference type="STRING" id="1776.BHQ18_21735"/>
<evidence type="ECO:0000256" key="1">
    <source>
        <dbReference type="ARBA" id="ARBA00023015"/>
    </source>
</evidence>
<dbReference type="Pfam" id="PF07729">
    <property type="entry name" value="FCD"/>
    <property type="match status" value="1"/>
</dbReference>
<dbReference type="PANTHER" id="PTHR43537:SF5">
    <property type="entry name" value="UXU OPERON TRANSCRIPTIONAL REGULATOR"/>
    <property type="match status" value="1"/>
</dbReference>
<organism evidence="5 6">
    <name type="scientific">Mycolicibacterium flavescens</name>
    <name type="common">Mycobacterium flavescens</name>
    <dbReference type="NCBI Taxonomy" id="1776"/>
    <lineage>
        <taxon>Bacteria</taxon>
        <taxon>Bacillati</taxon>
        <taxon>Actinomycetota</taxon>
        <taxon>Actinomycetes</taxon>
        <taxon>Mycobacteriales</taxon>
        <taxon>Mycobacteriaceae</taxon>
        <taxon>Mycolicibacterium</taxon>
    </lineage>
</organism>
<dbReference type="Gene3D" id="1.10.10.10">
    <property type="entry name" value="Winged helix-like DNA-binding domain superfamily/Winged helix DNA-binding domain"/>
    <property type="match status" value="1"/>
</dbReference>
<dbReference type="GO" id="GO:0003700">
    <property type="term" value="F:DNA-binding transcription factor activity"/>
    <property type="evidence" value="ECO:0007669"/>
    <property type="project" value="InterPro"/>
</dbReference>
<name>A0A1E3RDR3_MYCFV</name>
<dbReference type="InterPro" id="IPR036388">
    <property type="entry name" value="WH-like_DNA-bd_sf"/>
</dbReference>
<accession>A0A1E3RDR3</accession>
<dbReference type="InterPro" id="IPR008920">
    <property type="entry name" value="TF_FadR/GntR_C"/>
</dbReference>
<dbReference type="Pfam" id="PF00392">
    <property type="entry name" value="GntR"/>
    <property type="match status" value="1"/>
</dbReference>
<dbReference type="InterPro" id="IPR036390">
    <property type="entry name" value="WH_DNA-bd_sf"/>
</dbReference>
<dbReference type="SUPFAM" id="SSF46785">
    <property type="entry name" value="Winged helix' DNA-binding domain"/>
    <property type="match status" value="1"/>
</dbReference>
<feature type="domain" description="HTH gntR-type" evidence="4">
    <location>
        <begin position="4"/>
        <end position="74"/>
    </location>
</feature>
<dbReference type="GO" id="GO:0003677">
    <property type="term" value="F:DNA binding"/>
    <property type="evidence" value="ECO:0007669"/>
    <property type="project" value="UniProtKB-KW"/>
</dbReference>